<dbReference type="PROSITE" id="PS50104">
    <property type="entry name" value="TIR"/>
    <property type="match status" value="1"/>
</dbReference>
<dbReference type="Pfam" id="PF13676">
    <property type="entry name" value="TIR_2"/>
    <property type="match status" value="1"/>
</dbReference>
<feature type="region of interest" description="Disordered" evidence="2">
    <location>
        <begin position="1"/>
        <end position="22"/>
    </location>
</feature>
<dbReference type="InterPro" id="IPR000157">
    <property type="entry name" value="TIR_dom"/>
</dbReference>
<evidence type="ECO:0000256" key="2">
    <source>
        <dbReference type="SAM" id="MobiDB-lite"/>
    </source>
</evidence>
<accession>A0ABU8XJM0</accession>
<dbReference type="EMBL" id="JBBKZS010000057">
    <property type="protein sequence ID" value="MEJ8860067.1"/>
    <property type="molecule type" value="Genomic_DNA"/>
</dbReference>
<dbReference type="InterPro" id="IPR015943">
    <property type="entry name" value="WD40/YVTN_repeat-like_dom_sf"/>
</dbReference>
<dbReference type="Gene3D" id="3.40.50.10140">
    <property type="entry name" value="Toll/interleukin-1 receptor homology (TIR) domain"/>
    <property type="match status" value="1"/>
</dbReference>
<organism evidence="4 5">
    <name type="scientific">Variovorax robiniae</name>
    <dbReference type="NCBI Taxonomy" id="1836199"/>
    <lineage>
        <taxon>Bacteria</taxon>
        <taxon>Pseudomonadati</taxon>
        <taxon>Pseudomonadota</taxon>
        <taxon>Betaproteobacteria</taxon>
        <taxon>Burkholderiales</taxon>
        <taxon>Comamonadaceae</taxon>
        <taxon>Variovorax</taxon>
    </lineage>
</organism>
<evidence type="ECO:0000313" key="4">
    <source>
        <dbReference type="EMBL" id="MEJ8860067.1"/>
    </source>
</evidence>
<sequence length="845" mass="91009">MSDLQPGPAPYEAGEHAAEKPPPAKKFKYHAFLSYSHRDIQVVKAIQEFLEDYALPTSVGTPTTRIQVYRDTTDIRTGNLGDQLNGALLESACLVVCVSPAALRSHWVNDEVAAFRAVRPEATIPVLLEGGPSDVAALLGYESRYADLTQHRPGATRFKTREQLELVRVLAQVAGRDVRTLVPWHEERRKRRLATALAGGLIVTLLLAGAGGGYLLQRQAAQVSAANARAQQAKAVQEADRAQHEAEQRAEAVARKQGDGALASLSSNFFAQAAVGLARLDTSAASLDGGRYAQPARFLLPRLMTFSEAAASVGRGRVVRWGDSNLVRGPKGELREIPGAVLEQVWFSPQGTEVLAVDVAHRVSRIAWPTMTVRGPHALGAVRVDSVAWAANGQVSLRATEIWLASDEDTKDAQMDGDTVRIDLDADAKPLPHVKIPVDAGGNDRVAGASRRPIAERTTVRLEFPRLRDERSFWRAAESRLPDDKRTIVPMAVRDPPPFPALNMGELKGDAAERRDFLARSMNTDSLTSGVAMVDGHHIALAASVTGNQGAAFMACKFDPVTRVAAWCHVEDVTATVRPYFSPDYRFMLLTMTEVQEDAFRLLDLPAGGARCKVSAHPAERALEAAFDPTGSRLAVLTRDGEIWVYDVRKQPCEATVASRFALPDRGSSGGVVAFAGPDTLVWLTDGPYVHAFDATSGLVKWSQEGKASRRGNETRSVNVSPDGRLFATAIGGMVELRSALTGVALSGAFSVFRTATGAAGRGAVCEVAVDDYGAVRVDFDRELLCSPEAAPQLRKGRGAWTRLAPDDPALGFGLAMELWRRTAISDDDGKSPVPLGRLLAAGPR</sequence>
<feature type="coiled-coil region" evidence="1">
    <location>
        <begin position="225"/>
        <end position="256"/>
    </location>
</feature>
<dbReference type="Proteomes" id="UP001367030">
    <property type="component" value="Unassembled WGS sequence"/>
</dbReference>
<name>A0ABU8XJM0_9BURK</name>
<dbReference type="SMART" id="SM00255">
    <property type="entry name" value="TIR"/>
    <property type="match status" value="1"/>
</dbReference>
<feature type="domain" description="TIR" evidence="3">
    <location>
        <begin position="27"/>
        <end position="170"/>
    </location>
</feature>
<dbReference type="InterPro" id="IPR035897">
    <property type="entry name" value="Toll_tir_struct_dom_sf"/>
</dbReference>
<dbReference type="RefSeq" id="WP_340340097.1">
    <property type="nucleotide sequence ID" value="NZ_JBBKZS010000057.1"/>
</dbReference>
<dbReference type="SUPFAM" id="SSF52200">
    <property type="entry name" value="Toll/Interleukin receptor TIR domain"/>
    <property type="match status" value="1"/>
</dbReference>
<keyword evidence="1" id="KW-0175">Coiled coil</keyword>
<evidence type="ECO:0000256" key="1">
    <source>
        <dbReference type="SAM" id="Coils"/>
    </source>
</evidence>
<evidence type="ECO:0000259" key="3">
    <source>
        <dbReference type="PROSITE" id="PS50104"/>
    </source>
</evidence>
<gene>
    <name evidence="4" type="ORF">WKW79_36405</name>
</gene>
<dbReference type="SUPFAM" id="SSF75011">
    <property type="entry name" value="3-carboxy-cis,cis-mucoante lactonizing enzyme"/>
    <property type="match status" value="1"/>
</dbReference>
<protein>
    <submittedName>
        <fullName evidence="4">TIR domain-containing protein</fullName>
    </submittedName>
</protein>
<comment type="caution">
    <text evidence="4">The sequence shown here is derived from an EMBL/GenBank/DDBJ whole genome shotgun (WGS) entry which is preliminary data.</text>
</comment>
<dbReference type="Gene3D" id="2.130.10.10">
    <property type="entry name" value="YVTN repeat-like/Quinoprotein amine dehydrogenase"/>
    <property type="match status" value="1"/>
</dbReference>
<evidence type="ECO:0000313" key="5">
    <source>
        <dbReference type="Proteomes" id="UP001367030"/>
    </source>
</evidence>
<proteinExistence type="predicted"/>
<reference evidence="4 5" key="1">
    <citation type="submission" date="2024-03" db="EMBL/GenBank/DDBJ databases">
        <title>Novel species of the genus Variovorax.</title>
        <authorList>
            <person name="Liu Q."/>
            <person name="Xin Y.-H."/>
        </authorList>
    </citation>
    <scope>NUCLEOTIDE SEQUENCE [LARGE SCALE GENOMIC DNA]</scope>
    <source>
        <strain evidence="4 5">KACC 18901</strain>
    </source>
</reference>
<keyword evidence="5" id="KW-1185">Reference proteome</keyword>